<accession>K6XC41</accession>
<evidence type="ECO:0000256" key="4">
    <source>
        <dbReference type="SAM" id="SignalP"/>
    </source>
</evidence>
<feature type="chain" id="PRO_5003900212" evidence="4">
    <location>
        <begin position="26"/>
        <end position="889"/>
    </location>
</feature>
<dbReference type="eggNOG" id="COG1629">
    <property type="taxonomic scope" value="Bacteria"/>
</dbReference>
<dbReference type="RefSeq" id="WP_007617793.1">
    <property type="nucleotide sequence ID" value="NZ_BAEO01000014.1"/>
</dbReference>
<proteinExistence type="predicted"/>
<keyword evidence="2" id="KW-0472">Membrane</keyword>
<evidence type="ECO:0000256" key="2">
    <source>
        <dbReference type="ARBA" id="ARBA00023136"/>
    </source>
</evidence>
<dbReference type="InterPro" id="IPR012910">
    <property type="entry name" value="Plug_dom"/>
</dbReference>
<dbReference type="GO" id="GO:0009279">
    <property type="term" value="C:cell outer membrane"/>
    <property type="evidence" value="ECO:0007669"/>
    <property type="project" value="UniProtKB-SubCell"/>
</dbReference>
<dbReference type="InterPro" id="IPR037066">
    <property type="entry name" value="Plug_dom_sf"/>
</dbReference>
<sequence>MKTQYSTSKISLAVALSLVSGAIYAQEQDNVIDEVVTTGNRLQGTAAAVIAERKNQAFVADILGSEQIARTGDSDAASALRRVTGLTLVDGKFIYVRGLGERYSSARLNGASIPSPDLTRNVIPLDIFPTNVIESLSVQKVFSPNMPAAFGGGSVDIRTKSLPSEFVAGFQLGIEGNSNNSTGFTYDKNDSGLPDELESAIVHYRGDFSFRNIIEKHGLTDTDNATAFQQAFTTNQELLKSLPRNMTLKDGSLSPNYSFQGGIGNSYDEQWLGGTFGFLASVAYDNKWNYAERTNAVVSANKTDDCATSFESSDDVNNSCYDSFTDSKVTTENERLNGLFTLGYRLDTHEVSYSKIYIQDNEDETDIGINQNPSQGITISVDDKADREHQFTFEERELEIDQFKGRHTFLDWWGLGADWQYTESEVHTDIPLDVTYSFSDSYANNEYQNSAINGGNGTANYQFVEMRDFMKSWGGNLTLPISTGKFEVELKSGWDYMDRARYYTTSSFFVNNNGAGITVNDTNDGILDLSSYLTDDFINNNEVWVSFNEPEAPEADDYLAAQKIQAAYGAFDVIYDNSWRFSGGLRFESFQQVTLETSSLIFSRDDIENFYSQDRIVDRTINEDDIYPALSLTYLGGEGYQLRFGYGETVVRPDLREVVPVGYFDPLTDIRTTGSLSLESSQLKNYDARYELYGDNGDNLAVSLFYKDIANPIESVLAVGDSSYTASFTNGTSAELYGIETEWLYGLNWLADGFFTSGNLTLSDSEVIIEAADAGNLTNTVKRMNGHSKYVVNLQLNYDSAGGEHSGSLVYNVFGERILASGIGGRGDAYEQPFHSLDAIYTWYPDFNTKVKFKVKNLLGANQEVLQSGVAVRTREIGTTFGVSYSYEF</sequence>
<evidence type="ECO:0000256" key="1">
    <source>
        <dbReference type="ARBA" id="ARBA00004442"/>
    </source>
</evidence>
<gene>
    <name evidence="6" type="ORF">GARC_1224</name>
</gene>
<comment type="subcellular location">
    <subcellularLocation>
        <location evidence="1">Cell outer membrane</location>
    </subcellularLocation>
</comment>
<feature type="signal peptide" evidence="4">
    <location>
        <begin position="1"/>
        <end position="25"/>
    </location>
</feature>
<evidence type="ECO:0000313" key="7">
    <source>
        <dbReference type="Proteomes" id="UP000006327"/>
    </source>
</evidence>
<comment type="caution">
    <text evidence="6">The sequence shown here is derived from an EMBL/GenBank/DDBJ whole genome shotgun (WGS) entry which is preliminary data.</text>
</comment>
<dbReference type="Gene3D" id="2.40.170.20">
    <property type="entry name" value="TonB-dependent receptor, beta-barrel domain"/>
    <property type="match status" value="1"/>
</dbReference>
<feature type="domain" description="TonB-dependent receptor plug" evidence="5">
    <location>
        <begin position="58"/>
        <end position="140"/>
    </location>
</feature>
<dbReference type="PANTHER" id="PTHR40980:SF5">
    <property type="entry name" value="TONB-DEPENDENT RECEPTOR"/>
    <property type="match status" value="1"/>
</dbReference>
<dbReference type="AlphaFoldDB" id="K6XC41"/>
<dbReference type="SUPFAM" id="SSF56935">
    <property type="entry name" value="Porins"/>
    <property type="match status" value="1"/>
</dbReference>
<dbReference type="OrthoDB" id="9768470at2"/>
<keyword evidence="3" id="KW-0998">Cell outer membrane</keyword>
<dbReference type="Proteomes" id="UP000006327">
    <property type="component" value="Unassembled WGS sequence"/>
</dbReference>
<reference evidence="6 7" key="1">
    <citation type="journal article" date="2017" name="Antonie Van Leeuwenhoek">
        <title>Rhizobium rhizosphaerae sp. nov., a novel species isolated from rice rhizosphere.</title>
        <authorList>
            <person name="Zhao J.J."/>
            <person name="Zhang J."/>
            <person name="Zhang R.J."/>
            <person name="Zhang C.W."/>
            <person name="Yin H.Q."/>
            <person name="Zhang X.X."/>
        </authorList>
    </citation>
    <scope>NUCLEOTIDE SEQUENCE [LARGE SCALE GENOMIC DNA]</scope>
    <source>
        <strain evidence="6 7">BSs20135</strain>
    </source>
</reference>
<evidence type="ECO:0000313" key="6">
    <source>
        <dbReference type="EMBL" id="GAC18204.1"/>
    </source>
</evidence>
<keyword evidence="7" id="KW-1185">Reference proteome</keyword>
<dbReference type="InterPro" id="IPR036942">
    <property type="entry name" value="Beta-barrel_TonB_sf"/>
</dbReference>
<keyword evidence="4" id="KW-0732">Signal</keyword>
<dbReference type="Gene3D" id="2.170.130.10">
    <property type="entry name" value="TonB-dependent receptor, plug domain"/>
    <property type="match status" value="1"/>
</dbReference>
<dbReference type="EMBL" id="BAEO01000014">
    <property type="protein sequence ID" value="GAC18204.1"/>
    <property type="molecule type" value="Genomic_DNA"/>
</dbReference>
<dbReference type="PANTHER" id="PTHR40980">
    <property type="entry name" value="PLUG DOMAIN-CONTAINING PROTEIN"/>
    <property type="match status" value="1"/>
</dbReference>
<organism evidence="6 7">
    <name type="scientific">Paraglaciecola arctica BSs20135</name>
    <dbReference type="NCBI Taxonomy" id="493475"/>
    <lineage>
        <taxon>Bacteria</taxon>
        <taxon>Pseudomonadati</taxon>
        <taxon>Pseudomonadota</taxon>
        <taxon>Gammaproteobacteria</taxon>
        <taxon>Alteromonadales</taxon>
        <taxon>Alteromonadaceae</taxon>
        <taxon>Paraglaciecola</taxon>
    </lineage>
</organism>
<name>K6XC41_9ALTE</name>
<evidence type="ECO:0000259" key="5">
    <source>
        <dbReference type="Pfam" id="PF07715"/>
    </source>
</evidence>
<evidence type="ECO:0000256" key="3">
    <source>
        <dbReference type="ARBA" id="ARBA00023237"/>
    </source>
</evidence>
<protein>
    <submittedName>
        <fullName evidence="6">Outer membrane protein</fullName>
    </submittedName>
</protein>
<dbReference type="eggNOG" id="COG4771">
    <property type="taxonomic scope" value="Bacteria"/>
</dbReference>
<dbReference type="STRING" id="493475.GARC_1224"/>
<dbReference type="Pfam" id="PF07715">
    <property type="entry name" value="Plug"/>
    <property type="match status" value="1"/>
</dbReference>